<dbReference type="Proteomes" id="UP000266183">
    <property type="component" value="Chromosome"/>
</dbReference>
<feature type="domain" description="Response regulatory" evidence="3">
    <location>
        <begin position="59"/>
        <end position="184"/>
    </location>
</feature>
<dbReference type="PROSITE" id="PS50110">
    <property type="entry name" value="RESPONSE_REGULATORY"/>
    <property type="match status" value="1"/>
</dbReference>
<evidence type="ECO:0000259" key="3">
    <source>
        <dbReference type="PROSITE" id="PS50110"/>
    </source>
</evidence>
<dbReference type="PANTHER" id="PTHR44591:SF3">
    <property type="entry name" value="RESPONSE REGULATORY DOMAIN-CONTAINING PROTEIN"/>
    <property type="match status" value="1"/>
</dbReference>
<keyword evidence="5" id="KW-1185">Reference proteome</keyword>
<dbReference type="Gene3D" id="3.40.50.2300">
    <property type="match status" value="1"/>
</dbReference>
<keyword evidence="1 2" id="KW-0597">Phosphoprotein</keyword>
<evidence type="ECO:0000313" key="5">
    <source>
        <dbReference type="Proteomes" id="UP000266183"/>
    </source>
</evidence>
<dbReference type="InterPro" id="IPR001789">
    <property type="entry name" value="Sig_transdc_resp-reg_receiver"/>
</dbReference>
<dbReference type="PANTHER" id="PTHR44591">
    <property type="entry name" value="STRESS RESPONSE REGULATOR PROTEIN 1"/>
    <property type="match status" value="1"/>
</dbReference>
<dbReference type="SMART" id="SM00448">
    <property type="entry name" value="REC"/>
    <property type="match status" value="1"/>
</dbReference>
<dbReference type="SUPFAM" id="SSF52172">
    <property type="entry name" value="CheY-like"/>
    <property type="match status" value="1"/>
</dbReference>
<dbReference type="KEGG" id="chk:D4L85_00255"/>
<feature type="modified residue" description="4-aspartylphosphate" evidence="2">
    <location>
        <position position="116"/>
    </location>
</feature>
<evidence type="ECO:0000313" key="4">
    <source>
        <dbReference type="EMBL" id="AYB29107.1"/>
    </source>
</evidence>
<dbReference type="Pfam" id="PF00072">
    <property type="entry name" value="Response_reg"/>
    <property type="match status" value="1"/>
</dbReference>
<proteinExistence type="predicted"/>
<dbReference type="EMBL" id="CP032382">
    <property type="protein sequence ID" value="AYB29107.1"/>
    <property type="molecule type" value="Genomic_DNA"/>
</dbReference>
<protein>
    <submittedName>
        <fullName evidence="4">Response regulator</fullName>
    </submittedName>
</protein>
<dbReference type="GO" id="GO:0000160">
    <property type="term" value="P:phosphorelay signal transduction system"/>
    <property type="evidence" value="ECO:0007669"/>
    <property type="project" value="InterPro"/>
</dbReference>
<evidence type="ECO:0000256" key="2">
    <source>
        <dbReference type="PROSITE-ProRule" id="PRU00169"/>
    </source>
</evidence>
<sequence>MSFVKVMVPTWTGMASHFYLQNPSELTKFLVTWSWTTHLMHFFDSTQKSYTTITLMKRTILLVDDDPFFRFMHERLLLAVRPDFEIRMAEDGSQALQDIHACIAGERNLPDYILLDSEMPGMNGQEFLEAFRTLIFPGKERIQIVLVSTSADPIPLDGYEKYKIMSFTKPIRIDQLKEIIFPEPMVQALKKH</sequence>
<reference evidence="5" key="1">
    <citation type="submission" date="2018-09" db="EMBL/GenBank/DDBJ databases">
        <title>Chryseolinea sp. KIS68-18 isolated from soil.</title>
        <authorList>
            <person name="Weon H.-Y."/>
            <person name="Kwon S.-W."/>
            <person name="Lee S.A."/>
        </authorList>
    </citation>
    <scope>NUCLEOTIDE SEQUENCE [LARGE SCALE GENOMIC DNA]</scope>
    <source>
        <strain evidence="5">KIS68-18</strain>
    </source>
</reference>
<dbReference type="InterPro" id="IPR050595">
    <property type="entry name" value="Bact_response_regulator"/>
</dbReference>
<accession>A0A385SFJ4</accession>
<dbReference type="InterPro" id="IPR011006">
    <property type="entry name" value="CheY-like_superfamily"/>
</dbReference>
<organism evidence="4 5">
    <name type="scientific">Chryseolinea soli</name>
    <dbReference type="NCBI Taxonomy" id="2321403"/>
    <lineage>
        <taxon>Bacteria</taxon>
        <taxon>Pseudomonadati</taxon>
        <taxon>Bacteroidota</taxon>
        <taxon>Cytophagia</taxon>
        <taxon>Cytophagales</taxon>
        <taxon>Fulvivirgaceae</taxon>
        <taxon>Chryseolinea</taxon>
    </lineage>
</organism>
<dbReference type="AlphaFoldDB" id="A0A385SFJ4"/>
<evidence type="ECO:0000256" key="1">
    <source>
        <dbReference type="ARBA" id="ARBA00022553"/>
    </source>
</evidence>
<gene>
    <name evidence="4" type="ORF">D4L85_00255</name>
</gene>
<name>A0A385SFJ4_9BACT</name>